<dbReference type="EMBL" id="BMAT01009701">
    <property type="protein sequence ID" value="GFS12217.1"/>
    <property type="molecule type" value="Genomic_DNA"/>
</dbReference>
<gene>
    <name evidence="2" type="ORF">ElyMa_004853900</name>
</gene>
<feature type="region of interest" description="Disordered" evidence="1">
    <location>
        <begin position="36"/>
        <end position="87"/>
    </location>
</feature>
<organism evidence="2 3">
    <name type="scientific">Elysia marginata</name>
    <dbReference type="NCBI Taxonomy" id="1093978"/>
    <lineage>
        <taxon>Eukaryota</taxon>
        <taxon>Metazoa</taxon>
        <taxon>Spiralia</taxon>
        <taxon>Lophotrochozoa</taxon>
        <taxon>Mollusca</taxon>
        <taxon>Gastropoda</taxon>
        <taxon>Heterobranchia</taxon>
        <taxon>Euthyneura</taxon>
        <taxon>Panpulmonata</taxon>
        <taxon>Sacoglossa</taxon>
        <taxon>Placobranchoidea</taxon>
        <taxon>Plakobranchidae</taxon>
        <taxon>Elysia</taxon>
    </lineage>
</organism>
<dbReference type="AlphaFoldDB" id="A0AAV4ISJ1"/>
<feature type="compositionally biased region" description="Polar residues" evidence="1">
    <location>
        <begin position="56"/>
        <end position="66"/>
    </location>
</feature>
<protein>
    <submittedName>
        <fullName evidence="2">Tigger transposable element-derived protein 6-like protein</fullName>
    </submittedName>
</protein>
<feature type="compositionally biased region" description="Low complexity" evidence="1">
    <location>
        <begin position="72"/>
        <end position="81"/>
    </location>
</feature>
<comment type="caution">
    <text evidence="2">The sequence shown here is derived from an EMBL/GenBank/DDBJ whole genome shotgun (WGS) entry which is preliminary data.</text>
</comment>
<feature type="compositionally biased region" description="Basic and acidic residues" evidence="1">
    <location>
        <begin position="46"/>
        <end position="55"/>
    </location>
</feature>
<name>A0AAV4ISJ1_9GAST</name>
<evidence type="ECO:0000313" key="2">
    <source>
        <dbReference type="EMBL" id="GFS12217.1"/>
    </source>
</evidence>
<keyword evidence="3" id="KW-1185">Reference proteome</keyword>
<sequence>MRNPSNAGKVMTIHNLPILLAEVFPKAFTPTNMLAGFESTSIQPLSKERIPKDRNMSSYVSDQPEPTESAVEPQQPEPTTQAPSESNATISFHVFCPICQGGP</sequence>
<dbReference type="Proteomes" id="UP000762676">
    <property type="component" value="Unassembled WGS sequence"/>
</dbReference>
<reference evidence="2 3" key="1">
    <citation type="journal article" date="2021" name="Elife">
        <title>Chloroplast acquisition without the gene transfer in kleptoplastic sea slugs, Plakobranchus ocellatus.</title>
        <authorList>
            <person name="Maeda T."/>
            <person name="Takahashi S."/>
            <person name="Yoshida T."/>
            <person name="Shimamura S."/>
            <person name="Takaki Y."/>
            <person name="Nagai Y."/>
            <person name="Toyoda A."/>
            <person name="Suzuki Y."/>
            <person name="Arimoto A."/>
            <person name="Ishii H."/>
            <person name="Satoh N."/>
            <person name="Nishiyama T."/>
            <person name="Hasebe M."/>
            <person name="Maruyama T."/>
            <person name="Minagawa J."/>
            <person name="Obokata J."/>
            <person name="Shigenobu S."/>
        </authorList>
    </citation>
    <scope>NUCLEOTIDE SEQUENCE [LARGE SCALE GENOMIC DNA]</scope>
</reference>
<evidence type="ECO:0000313" key="3">
    <source>
        <dbReference type="Proteomes" id="UP000762676"/>
    </source>
</evidence>
<accession>A0AAV4ISJ1</accession>
<evidence type="ECO:0000256" key="1">
    <source>
        <dbReference type="SAM" id="MobiDB-lite"/>
    </source>
</evidence>
<proteinExistence type="predicted"/>